<evidence type="ECO:0000313" key="1">
    <source>
        <dbReference type="EMBL" id="QDT35268.1"/>
    </source>
</evidence>
<protein>
    <submittedName>
        <fullName evidence="1">Uncharacterized protein</fullName>
    </submittedName>
</protein>
<dbReference type="OrthoDB" id="9993922at2"/>
<dbReference type="KEGG" id="tpol:Mal48_45440"/>
<dbReference type="AlphaFoldDB" id="A0A517QUG9"/>
<dbReference type="EMBL" id="CP036267">
    <property type="protein sequence ID" value="QDT35268.1"/>
    <property type="molecule type" value="Genomic_DNA"/>
</dbReference>
<reference evidence="1 2" key="1">
    <citation type="submission" date="2019-02" db="EMBL/GenBank/DDBJ databases">
        <title>Deep-cultivation of Planctomycetes and their phenomic and genomic characterization uncovers novel biology.</title>
        <authorList>
            <person name="Wiegand S."/>
            <person name="Jogler M."/>
            <person name="Boedeker C."/>
            <person name="Pinto D."/>
            <person name="Vollmers J."/>
            <person name="Rivas-Marin E."/>
            <person name="Kohn T."/>
            <person name="Peeters S.H."/>
            <person name="Heuer A."/>
            <person name="Rast P."/>
            <person name="Oberbeckmann S."/>
            <person name="Bunk B."/>
            <person name="Jeske O."/>
            <person name="Meyerdierks A."/>
            <person name="Storesund J.E."/>
            <person name="Kallscheuer N."/>
            <person name="Luecker S."/>
            <person name="Lage O.M."/>
            <person name="Pohl T."/>
            <person name="Merkel B.J."/>
            <person name="Hornburger P."/>
            <person name="Mueller R.-W."/>
            <person name="Bruemmer F."/>
            <person name="Labrenz M."/>
            <person name="Spormann A.M."/>
            <person name="Op den Camp H."/>
            <person name="Overmann J."/>
            <person name="Amann R."/>
            <person name="Jetten M.S.M."/>
            <person name="Mascher T."/>
            <person name="Medema M.H."/>
            <person name="Devos D.P."/>
            <person name="Kaster A.-K."/>
            <person name="Ovreas L."/>
            <person name="Rohde M."/>
            <person name="Galperin M.Y."/>
            <person name="Jogler C."/>
        </authorList>
    </citation>
    <scope>NUCLEOTIDE SEQUENCE [LARGE SCALE GENOMIC DNA]</scope>
    <source>
        <strain evidence="1 2">Mal48</strain>
    </source>
</reference>
<name>A0A517QUG9_9PLAN</name>
<dbReference type="RefSeq" id="WP_145204545.1">
    <property type="nucleotide sequence ID" value="NZ_CP036267.1"/>
</dbReference>
<keyword evidence="2" id="KW-1185">Reference proteome</keyword>
<sequence>MQISFASYSKFLPDFAAALRDHSAKLDSGETIRIELESGGYAAATTVTIHPHDRESFETEWESSDSTRFPARIKALATALMKARCYGRFSVSHNDGLVELRRE</sequence>
<proteinExistence type="predicted"/>
<evidence type="ECO:0000313" key="2">
    <source>
        <dbReference type="Proteomes" id="UP000315724"/>
    </source>
</evidence>
<organism evidence="1 2">
    <name type="scientific">Thalassoglobus polymorphus</name>
    <dbReference type="NCBI Taxonomy" id="2527994"/>
    <lineage>
        <taxon>Bacteria</taxon>
        <taxon>Pseudomonadati</taxon>
        <taxon>Planctomycetota</taxon>
        <taxon>Planctomycetia</taxon>
        <taxon>Planctomycetales</taxon>
        <taxon>Planctomycetaceae</taxon>
        <taxon>Thalassoglobus</taxon>
    </lineage>
</organism>
<gene>
    <name evidence="1" type="ORF">Mal48_45440</name>
</gene>
<dbReference type="Proteomes" id="UP000315724">
    <property type="component" value="Chromosome"/>
</dbReference>
<accession>A0A517QUG9</accession>